<dbReference type="AlphaFoldDB" id="A0A263BYH1"/>
<keyword evidence="2 4" id="KW-0238">DNA-binding</keyword>
<proteinExistence type="predicted"/>
<dbReference type="PANTHER" id="PTHR30349">
    <property type="entry name" value="PHAGE INTEGRASE-RELATED"/>
    <property type="match status" value="1"/>
</dbReference>
<name>A0A263BYH1_9BACI</name>
<evidence type="ECO:0000313" key="7">
    <source>
        <dbReference type="EMBL" id="OZM58658.1"/>
    </source>
</evidence>
<keyword evidence="1" id="KW-0229">DNA integration</keyword>
<protein>
    <recommendedName>
        <fullName evidence="9">Integrase</fullName>
    </recommendedName>
</protein>
<dbReference type="InterPro" id="IPR002104">
    <property type="entry name" value="Integrase_catalytic"/>
</dbReference>
<dbReference type="InterPro" id="IPR004107">
    <property type="entry name" value="Integrase_SAM-like_N"/>
</dbReference>
<dbReference type="InterPro" id="IPR044068">
    <property type="entry name" value="CB"/>
</dbReference>
<keyword evidence="8" id="KW-1185">Reference proteome</keyword>
<comment type="caution">
    <text evidence="7">The sequence shown here is derived from an EMBL/GenBank/DDBJ whole genome shotgun (WGS) entry which is preliminary data.</text>
</comment>
<evidence type="ECO:0000259" key="5">
    <source>
        <dbReference type="PROSITE" id="PS51898"/>
    </source>
</evidence>
<gene>
    <name evidence="7" type="ORF">CIB95_03565</name>
</gene>
<dbReference type="GO" id="GO:0015074">
    <property type="term" value="P:DNA integration"/>
    <property type="evidence" value="ECO:0007669"/>
    <property type="project" value="UniProtKB-KW"/>
</dbReference>
<dbReference type="InterPro" id="IPR013762">
    <property type="entry name" value="Integrase-like_cat_sf"/>
</dbReference>
<reference evidence="7 8" key="2">
    <citation type="submission" date="2017-09" db="EMBL/GenBank/DDBJ databases">
        <title>Bacillus patelloidae sp. nov., isolated from the intestinal tract of a marine limpet.</title>
        <authorList>
            <person name="Liu R."/>
            <person name="Dong C."/>
            <person name="Shao Z."/>
        </authorList>
    </citation>
    <scope>NUCLEOTIDE SEQUENCE [LARGE SCALE GENOMIC DNA]</scope>
    <source>
        <strain evidence="7 8">SA5d-4</strain>
    </source>
</reference>
<dbReference type="GO" id="GO:0003677">
    <property type="term" value="F:DNA binding"/>
    <property type="evidence" value="ECO:0007669"/>
    <property type="project" value="UniProtKB-UniRule"/>
</dbReference>
<dbReference type="EMBL" id="NPIA01000001">
    <property type="protein sequence ID" value="OZM58658.1"/>
    <property type="molecule type" value="Genomic_DNA"/>
</dbReference>
<dbReference type="Pfam" id="PF02899">
    <property type="entry name" value="Phage_int_SAM_1"/>
    <property type="match status" value="1"/>
</dbReference>
<sequence>MAILNNQSLPSYINQFLLSYKEKGRQSSTIKRYLYDLDEFLQWMRANYNNVSFEQWQSLSAKDFASYYTFLIEQRDYSERTMKRIATVLKQLYRYYEQQGYNNIVSPNLTVEANKKAVPLSSEDFISEDEREHFLKIISSREGLSENQLKSRHLLNDRNKSIILMLCDEGLTLNELVSLTMKDIHFENNQIDVPSVTSMARTIRISHENKQQYFAYFKSIPAPVRPQYHSDDPFFLAFDFQRNTYRWMYDLDAPKRMTDIAVQKMIRTEGKRANLRKGLSAQHMRNSAILRAIEAGETHEEIQRKFGFKAAISLKRYLTFAESLKKSSP</sequence>
<dbReference type="InterPro" id="IPR010998">
    <property type="entry name" value="Integrase_recombinase_N"/>
</dbReference>
<dbReference type="Proteomes" id="UP000217083">
    <property type="component" value="Unassembled WGS sequence"/>
</dbReference>
<evidence type="ECO:0000256" key="4">
    <source>
        <dbReference type="PROSITE-ProRule" id="PRU01248"/>
    </source>
</evidence>
<dbReference type="RefSeq" id="WP_094921896.1">
    <property type="nucleotide sequence ID" value="NZ_NPIA01000001.1"/>
</dbReference>
<dbReference type="Pfam" id="PF00589">
    <property type="entry name" value="Phage_integrase"/>
    <property type="match status" value="1"/>
</dbReference>
<dbReference type="Gene3D" id="1.10.443.10">
    <property type="entry name" value="Intergrase catalytic core"/>
    <property type="match status" value="1"/>
</dbReference>
<keyword evidence="3" id="KW-0233">DNA recombination</keyword>
<feature type="domain" description="Core-binding (CB)" evidence="6">
    <location>
        <begin position="7"/>
        <end position="97"/>
    </location>
</feature>
<dbReference type="SUPFAM" id="SSF56349">
    <property type="entry name" value="DNA breaking-rejoining enzymes"/>
    <property type="match status" value="1"/>
</dbReference>
<evidence type="ECO:0000256" key="2">
    <source>
        <dbReference type="ARBA" id="ARBA00023125"/>
    </source>
</evidence>
<dbReference type="PANTHER" id="PTHR30349:SF86">
    <property type="entry name" value="INTEGRASE_RECOMBINASE AQ_AA09-RELATED"/>
    <property type="match status" value="1"/>
</dbReference>
<evidence type="ECO:0008006" key="9">
    <source>
        <dbReference type="Google" id="ProtNLM"/>
    </source>
</evidence>
<evidence type="ECO:0000256" key="3">
    <source>
        <dbReference type="ARBA" id="ARBA00023172"/>
    </source>
</evidence>
<evidence type="ECO:0000313" key="8">
    <source>
        <dbReference type="Proteomes" id="UP000217083"/>
    </source>
</evidence>
<dbReference type="GO" id="GO:0006310">
    <property type="term" value="P:DNA recombination"/>
    <property type="evidence" value="ECO:0007669"/>
    <property type="project" value="UniProtKB-KW"/>
</dbReference>
<dbReference type="PROSITE" id="PS51898">
    <property type="entry name" value="TYR_RECOMBINASE"/>
    <property type="match status" value="1"/>
</dbReference>
<dbReference type="InterPro" id="IPR011010">
    <property type="entry name" value="DNA_brk_join_enz"/>
</dbReference>
<accession>A0A263BYH1</accession>
<dbReference type="CDD" id="cd00397">
    <property type="entry name" value="DNA_BRE_C"/>
    <property type="match status" value="1"/>
</dbReference>
<dbReference type="Gene3D" id="1.10.150.130">
    <property type="match status" value="1"/>
</dbReference>
<evidence type="ECO:0000259" key="6">
    <source>
        <dbReference type="PROSITE" id="PS51900"/>
    </source>
</evidence>
<organism evidence="7 8">
    <name type="scientific">Lottiidibacillus patelloidae</name>
    <dbReference type="NCBI Taxonomy" id="2670334"/>
    <lineage>
        <taxon>Bacteria</taxon>
        <taxon>Bacillati</taxon>
        <taxon>Bacillota</taxon>
        <taxon>Bacilli</taxon>
        <taxon>Bacillales</taxon>
        <taxon>Bacillaceae</taxon>
        <taxon>Lottiidibacillus</taxon>
    </lineage>
</organism>
<reference evidence="8" key="1">
    <citation type="submission" date="2017-08" db="EMBL/GenBank/DDBJ databases">
        <authorList>
            <person name="Huang Z."/>
        </authorList>
    </citation>
    <scope>NUCLEOTIDE SEQUENCE [LARGE SCALE GENOMIC DNA]</scope>
    <source>
        <strain evidence="8">SA5d-4</strain>
    </source>
</reference>
<dbReference type="PROSITE" id="PS51900">
    <property type="entry name" value="CB"/>
    <property type="match status" value="1"/>
</dbReference>
<feature type="domain" description="Tyr recombinase" evidence="5">
    <location>
        <begin position="121"/>
        <end position="329"/>
    </location>
</feature>
<dbReference type="InterPro" id="IPR050090">
    <property type="entry name" value="Tyrosine_recombinase_XerCD"/>
</dbReference>
<evidence type="ECO:0000256" key="1">
    <source>
        <dbReference type="ARBA" id="ARBA00022908"/>
    </source>
</evidence>